<dbReference type="EMBL" id="LR746496">
    <property type="protein sequence ID" value="CAA7601196.1"/>
    <property type="molecule type" value="Genomic_DNA"/>
</dbReference>
<dbReference type="PRINTS" id="PR01590">
    <property type="entry name" value="HTHFIS"/>
</dbReference>
<dbReference type="GO" id="GO:0005524">
    <property type="term" value="F:ATP binding"/>
    <property type="evidence" value="ECO:0007669"/>
    <property type="project" value="UniProtKB-KW"/>
</dbReference>
<dbReference type="PANTHER" id="PTHR32071:SF57">
    <property type="entry name" value="C4-DICARBOXYLATE TRANSPORT TRANSCRIPTIONAL REGULATORY PROTEIN DCTD"/>
    <property type="match status" value="1"/>
</dbReference>
<keyword evidence="5" id="KW-0804">Transcription</keyword>
<dbReference type="Pfam" id="PF02954">
    <property type="entry name" value="HTH_8"/>
    <property type="match status" value="1"/>
</dbReference>
<protein>
    <submittedName>
        <fullName evidence="9">Acetoacetate metabolism regulatory protein AtoC</fullName>
    </submittedName>
    <submittedName>
        <fullName evidence="8">RNA polymerase sigma factor 54 interaction domain protein</fullName>
    </submittedName>
</protein>
<evidence type="ECO:0000256" key="1">
    <source>
        <dbReference type="ARBA" id="ARBA00022741"/>
    </source>
</evidence>
<dbReference type="CDD" id="cd00009">
    <property type="entry name" value="AAA"/>
    <property type="match status" value="1"/>
</dbReference>
<organism evidence="8">
    <name type="scientific">Acididesulfobacillus acetoxydans</name>
    <dbReference type="NCBI Taxonomy" id="1561005"/>
    <lineage>
        <taxon>Bacteria</taxon>
        <taxon>Bacillati</taxon>
        <taxon>Bacillota</taxon>
        <taxon>Clostridia</taxon>
        <taxon>Eubacteriales</taxon>
        <taxon>Peptococcaceae</taxon>
        <taxon>Acididesulfobacillus</taxon>
    </lineage>
</organism>
<dbReference type="Proteomes" id="UP000836597">
    <property type="component" value="Chromosome"/>
</dbReference>
<dbReference type="PROSITE" id="PS50112">
    <property type="entry name" value="PAS"/>
    <property type="match status" value="1"/>
</dbReference>
<gene>
    <name evidence="8" type="ORF">DEACI_1849</name>
    <name evidence="9" type="ORF">DEACI_3002</name>
</gene>
<dbReference type="InterPro" id="IPR003593">
    <property type="entry name" value="AAA+_ATPase"/>
</dbReference>
<dbReference type="PANTHER" id="PTHR32071">
    <property type="entry name" value="TRANSCRIPTIONAL REGULATORY PROTEIN"/>
    <property type="match status" value="1"/>
</dbReference>
<dbReference type="GO" id="GO:0043565">
    <property type="term" value="F:sequence-specific DNA binding"/>
    <property type="evidence" value="ECO:0007669"/>
    <property type="project" value="InterPro"/>
</dbReference>
<dbReference type="Pfam" id="PF00158">
    <property type="entry name" value="Sigma54_activat"/>
    <property type="match status" value="1"/>
</dbReference>
<dbReference type="GO" id="GO:0006355">
    <property type="term" value="P:regulation of DNA-templated transcription"/>
    <property type="evidence" value="ECO:0007669"/>
    <property type="project" value="InterPro"/>
</dbReference>
<dbReference type="Gene3D" id="3.30.450.20">
    <property type="entry name" value="PAS domain"/>
    <property type="match status" value="1"/>
</dbReference>
<name>A0A8S0XBG2_9FIRM</name>
<dbReference type="SMART" id="SM00382">
    <property type="entry name" value="AAA"/>
    <property type="match status" value="1"/>
</dbReference>
<dbReference type="InterPro" id="IPR058031">
    <property type="entry name" value="AAA_lid_NorR"/>
</dbReference>
<dbReference type="InterPro" id="IPR002078">
    <property type="entry name" value="Sigma_54_int"/>
</dbReference>
<dbReference type="EMBL" id="CDGJ01000082">
    <property type="protein sequence ID" value="CEJ08525.1"/>
    <property type="molecule type" value="Genomic_DNA"/>
</dbReference>
<dbReference type="RefSeq" id="WP_240984754.1">
    <property type="nucleotide sequence ID" value="NZ_CDGJ01000082.1"/>
</dbReference>
<dbReference type="SUPFAM" id="SSF52540">
    <property type="entry name" value="P-loop containing nucleoside triphosphate hydrolases"/>
    <property type="match status" value="1"/>
</dbReference>
<evidence type="ECO:0000313" key="8">
    <source>
        <dbReference type="EMBL" id="CAA7601196.1"/>
    </source>
</evidence>
<dbReference type="Pfam" id="PF25601">
    <property type="entry name" value="AAA_lid_14"/>
    <property type="match status" value="1"/>
</dbReference>
<keyword evidence="10" id="KW-1185">Reference proteome</keyword>
<keyword evidence="1" id="KW-0547">Nucleotide-binding</keyword>
<dbReference type="Proteomes" id="UP001071230">
    <property type="component" value="Unassembled WGS sequence"/>
</dbReference>
<evidence type="ECO:0000259" key="6">
    <source>
        <dbReference type="PROSITE" id="PS50045"/>
    </source>
</evidence>
<evidence type="ECO:0000256" key="2">
    <source>
        <dbReference type="ARBA" id="ARBA00022840"/>
    </source>
</evidence>
<dbReference type="CDD" id="cd00130">
    <property type="entry name" value="PAS"/>
    <property type="match status" value="1"/>
</dbReference>
<dbReference type="InterPro" id="IPR025944">
    <property type="entry name" value="Sigma_54_int_dom_CS"/>
</dbReference>
<dbReference type="InterPro" id="IPR025662">
    <property type="entry name" value="Sigma_54_int_dom_ATP-bd_1"/>
</dbReference>
<dbReference type="SMART" id="SM00091">
    <property type="entry name" value="PAS"/>
    <property type="match status" value="1"/>
</dbReference>
<dbReference type="PROSITE" id="PS00676">
    <property type="entry name" value="SIGMA54_INTERACT_2"/>
    <property type="match status" value="1"/>
</dbReference>
<dbReference type="InterPro" id="IPR027417">
    <property type="entry name" value="P-loop_NTPase"/>
</dbReference>
<evidence type="ECO:0000313" key="10">
    <source>
        <dbReference type="Proteomes" id="UP001071230"/>
    </source>
</evidence>
<dbReference type="InterPro" id="IPR000014">
    <property type="entry name" value="PAS"/>
</dbReference>
<evidence type="ECO:0000256" key="5">
    <source>
        <dbReference type="ARBA" id="ARBA00023163"/>
    </source>
</evidence>
<dbReference type="Gene3D" id="3.40.50.300">
    <property type="entry name" value="P-loop containing nucleotide triphosphate hydrolases"/>
    <property type="match status" value="1"/>
</dbReference>
<dbReference type="Gene3D" id="1.10.10.60">
    <property type="entry name" value="Homeodomain-like"/>
    <property type="match status" value="1"/>
</dbReference>
<dbReference type="PROSITE" id="PS50045">
    <property type="entry name" value="SIGMA54_INTERACT_4"/>
    <property type="match status" value="1"/>
</dbReference>
<keyword evidence="3" id="KW-0805">Transcription regulation</keyword>
<reference evidence="9" key="1">
    <citation type="submission" date="2014-11" db="EMBL/GenBank/DDBJ databases">
        <authorList>
            <person name="Hornung B.V."/>
        </authorList>
    </citation>
    <scope>NUCLEOTIDE SEQUENCE</scope>
    <source>
        <strain evidence="9">INE</strain>
    </source>
</reference>
<dbReference type="InterPro" id="IPR035965">
    <property type="entry name" value="PAS-like_dom_sf"/>
</dbReference>
<feature type="domain" description="Sigma-54 factor interaction" evidence="6">
    <location>
        <begin position="157"/>
        <end position="387"/>
    </location>
</feature>
<dbReference type="KEGG" id="aacx:DEACI_1849"/>
<dbReference type="AlphaFoldDB" id="A0A8S0XBG2"/>
<dbReference type="SUPFAM" id="SSF46689">
    <property type="entry name" value="Homeodomain-like"/>
    <property type="match status" value="1"/>
</dbReference>
<dbReference type="Gene3D" id="1.10.8.60">
    <property type="match status" value="1"/>
</dbReference>
<dbReference type="InterPro" id="IPR025943">
    <property type="entry name" value="Sigma_54_int_dom_ATP-bd_2"/>
</dbReference>
<dbReference type="Pfam" id="PF13188">
    <property type="entry name" value="PAS_8"/>
    <property type="match status" value="1"/>
</dbReference>
<dbReference type="InterPro" id="IPR002197">
    <property type="entry name" value="HTH_Fis"/>
</dbReference>
<reference evidence="8" key="2">
    <citation type="submission" date="2020-01" db="EMBL/GenBank/DDBJ databases">
        <authorList>
            <person name="Hornung B."/>
        </authorList>
    </citation>
    <scope>NUCLEOTIDE SEQUENCE</scope>
    <source>
        <strain evidence="8">PacBioINE</strain>
    </source>
</reference>
<dbReference type="InterPro" id="IPR009057">
    <property type="entry name" value="Homeodomain-like_sf"/>
</dbReference>
<evidence type="ECO:0000256" key="4">
    <source>
        <dbReference type="ARBA" id="ARBA00023125"/>
    </source>
</evidence>
<evidence type="ECO:0000313" key="9">
    <source>
        <dbReference type="EMBL" id="CEJ08525.1"/>
    </source>
</evidence>
<dbReference type="NCBIfam" id="TIGR00229">
    <property type="entry name" value="sensory_box"/>
    <property type="match status" value="1"/>
</dbReference>
<evidence type="ECO:0000259" key="7">
    <source>
        <dbReference type="PROSITE" id="PS50112"/>
    </source>
</evidence>
<dbReference type="PROSITE" id="PS00688">
    <property type="entry name" value="SIGMA54_INTERACT_3"/>
    <property type="match status" value="1"/>
</dbReference>
<dbReference type="SUPFAM" id="SSF55785">
    <property type="entry name" value="PYP-like sensor domain (PAS domain)"/>
    <property type="match status" value="1"/>
</dbReference>
<keyword evidence="4" id="KW-0238">DNA-binding</keyword>
<sequence>MTVAENAVTSKVITQWNQKILFDILDTIHDVVLVIDSDTTIVYANKAYAEMLGVPVPKVLGRRLDMIEPEAALTQVQRTGEVLHNRRSYLSSLGIDVVGSAFPLYEDDKVIGSVGVFKNMSEVVRLTEELRHTQGVADYLQEQLNERDALPASFQEYIGQNSGLREILLLAAKVARTDSTVLIRGESGVGKEVLARAIHNGSRRSSKHLIKVNCAAIPENLLESELFGYEEGAFSGAKKGGKMGKFELAQGGTIFLDEIGDMSLSMQAKLLRVLQEREIERVGGDKTIKLNIRVVAATNKDLDKMMDEGTFRRDLYYRLNIVPLTLPPLRERKDDIPALAGYYLNKYGQQLDNPALTLSRAALNLLQAYDWPGNVRELQNVLEHAAILAGGKYIEPQHLPAHLQGEGEHAGTVPERPSRLKEAVSAIERELMVSALKNANGNRSQAMRALGISRRAFYDKLKLYNL</sequence>
<evidence type="ECO:0000256" key="3">
    <source>
        <dbReference type="ARBA" id="ARBA00023015"/>
    </source>
</evidence>
<dbReference type="PROSITE" id="PS00675">
    <property type="entry name" value="SIGMA54_INTERACT_1"/>
    <property type="match status" value="1"/>
</dbReference>
<proteinExistence type="predicted"/>
<dbReference type="FunFam" id="3.40.50.300:FF:000006">
    <property type="entry name" value="DNA-binding transcriptional regulator NtrC"/>
    <property type="match status" value="1"/>
</dbReference>
<accession>A0A8S0XBG2</accession>
<feature type="domain" description="PAS" evidence="7">
    <location>
        <begin position="17"/>
        <end position="86"/>
    </location>
</feature>
<keyword evidence="2" id="KW-0067">ATP-binding</keyword>